<dbReference type="Pfam" id="PF08245">
    <property type="entry name" value="Mur_ligase_M"/>
    <property type="match status" value="1"/>
</dbReference>
<feature type="domain" description="Mur ligase C-terminal" evidence="11">
    <location>
        <begin position="335"/>
        <end position="459"/>
    </location>
</feature>
<comment type="similarity">
    <text evidence="2 8">Belongs to the MurCDEF family. MurE subfamily.</text>
</comment>
<feature type="binding site" evidence="8">
    <location>
        <position position="150"/>
    </location>
    <ligand>
        <name>UDP-N-acetyl-alpha-D-muramoyl-L-alanyl-D-glutamate</name>
        <dbReference type="ChEBI" id="CHEBI:83900"/>
    </ligand>
</feature>
<evidence type="ECO:0000256" key="7">
    <source>
        <dbReference type="ARBA" id="ARBA00023316"/>
    </source>
</evidence>
<evidence type="ECO:0000256" key="3">
    <source>
        <dbReference type="ARBA" id="ARBA00022618"/>
    </source>
</evidence>
<dbReference type="InterPro" id="IPR036565">
    <property type="entry name" value="Mur-like_cat_sf"/>
</dbReference>
<evidence type="ECO:0000313" key="13">
    <source>
        <dbReference type="EMBL" id="MFC7320353.1"/>
    </source>
</evidence>
<feature type="short sequence motif" description="Meso-diaminopimelate recognition motif" evidence="8">
    <location>
        <begin position="408"/>
        <end position="411"/>
    </location>
</feature>
<keyword evidence="4 8" id="KW-0133">Cell shape</keyword>
<feature type="binding site" evidence="8">
    <location>
        <position position="31"/>
    </location>
    <ligand>
        <name>UDP-N-acetyl-alpha-D-muramoyl-L-alanyl-D-glutamate</name>
        <dbReference type="ChEBI" id="CHEBI:83900"/>
    </ligand>
</feature>
<keyword evidence="14" id="KW-1185">Reference proteome</keyword>
<dbReference type="PANTHER" id="PTHR23135:SF4">
    <property type="entry name" value="UDP-N-ACETYLMURAMOYL-L-ALANYL-D-GLUTAMATE--2,6-DIAMINOPIMELATE LIGASE MURE HOMOLOG, CHLOROPLASTIC"/>
    <property type="match status" value="1"/>
</dbReference>
<dbReference type="SUPFAM" id="SSF53244">
    <property type="entry name" value="MurD-like peptide ligases, peptide-binding domain"/>
    <property type="match status" value="1"/>
</dbReference>
<name>A0ABW2K116_9BACI</name>
<evidence type="ECO:0000256" key="8">
    <source>
        <dbReference type="HAMAP-Rule" id="MF_00208"/>
    </source>
</evidence>
<dbReference type="SUPFAM" id="SSF53623">
    <property type="entry name" value="MurD-like peptide ligases, catalytic domain"/>
    <property type="match status" value="1"/>
</dbReference>
<evidence type="ECO:0000256" key="9">
    <source>
        <dbReference type="RuleBase" id="RU004135"/>
    </source>
</evidence>
<keyword evidence="8" id="KW-0067">ATP-binding</keyword>
<dbReference type="Pfam" id="PF01225">
    <property type="entry name" value="Mur_ligase"/>
    <property type="match status" value="1"/>
</dbReference>
<dbReference type="NCBIfam" id="NF001126">
    <property type="entry name" value="PRK00139.1-4"/>
    <property type="match status" value="1"/>
</dbReference>
<comment type="caution">
    <text evidence="13">The sequence shown here is derived from an EMBL/GenBank/DDBJ whole genome shotgun (WGS) entry which is preliminary data.</text>
</comment>
<keyword evidence="8" id="KW-0460">Magnesium</keyword>
<dbReference type="InterPro" id="IPR005761">
    <property type="entry name" value="UDP-N-AcMur-Glu-dNH2Pim_ligase"/>
</dbReference>
<dbReference type="InterPro" id="IPR000713">
    <property type="entry name" value="Mur_ligase_N"/>
</dbReference>
<dbReference type="InterPro" id="IPR035911">
    <property type="entry name" value="MurE/MurF_N"/>
</dbReference>
<dbReference type="InterPro" id="IPR036615">
    <property type="entry name" value="Mur_ligase_C_dom_sf"/>
</dbReference>
<feature type="binding site" evidence="8">
    <location>
        <position position="384"/>
    </location>
    <ligand>
        <name>meso-2,6-diaminopimelate</name>
        <dbReference type="ChEBI" id="CHEBI:57791"/>
    </ligand>
</feature>
<keyword evidence="7 8" id="KW-0961">Cell wall biogenesis/degradation</keyword>
<feature type="binding site" evidence="8">
    <location>
        <position position="457"/>
    </location>
    <ligand>
        <name>meso-2,6-diaminopimelate</name>
        <dbReference type="ChEBI" id="CHEBI:57791"/>
    </ligand>
</feature>
<keyword evidence="6 8" id="KW-0131">Cell cycle</keyword>
<evidence type="ECO:0000259" key="12">
    <source>
        <dbReference type="Pfam" id="PF08245"/>
    </source>
</evidence>
<comment type="catalytic activity">
    <reaction evidence="8">
        <text>UDP-N-acetyl-alpha-D-muramoyl-L-alanyl-D-glutamate + meso-2,6-diaminopimelate + ATP = UDP-N-acetyl-alpha-D-muramoyl-L-alanyl-gamma-D-glutamyl-meso-2,6-diaminopimelate + ADP + phosphate + H(+)</text>
        <dbReference type="Rhea" id="RHEA:23676"/>
        <dbReference type="ChEBI" id="CHEBI:15378"/>
        <dbReference type="ChEBI" id="CHEBI:30616"/>
        <dbReference type="ChEBI" id="CHEBI:43474"/>
        <dbReference type="ChEBI" id="CHEBI:57791"/>
        <dbReference type="ChEBI" id="CHEBI:83900"/>
        <dbReference type="ChEBI" id="CHEBI:83905"/>
        <dbReference type="ChEBI" id="CHEBI:456216"/>
        <dbReference type="EC" id="6.3.2.13"/>
    </reaction>
</comment>
<comment type="function">
    <text evidence="8">Catalyzes the addition of meso-diaminopimelic acid to the nucleotide precursor UDP-N-acetylmuramoyl-L-alanyl-D-glutamate (UMAG) in the biosynthesis of bacterial cell-wall peptidoglycan.</text>
</comment>
<dbReference type="Gene3D" id="3.90.190.20">
    <property type="entry name" value="Mur ligase, C-terminal domain"/>
    <property type="match status" value="1"/>
</dbReference>
<dbReference type="Pfam" id="PF02875">
    <property type="entry name" value="Mur_ligase_C"/>
    <property type="match status" value="1"/>
</dbReference>
<dbReference type="SUPFAM" id="SSF63418">
    <property type="entry name" value="MurE/MurF N-terminal domain"/>
    <property type="match status" value="1"/>
</dbReference>
<feature type="binding site" evidence="8">
    <location>
        <begin position="408"/>
        <end position="411"/>
    </location>
    <ligand>
        <name>meso-2,6-diaminopimelate</name>
        <dbReference type="ChEBI" id="CHEBI:57791"/>
    </ligand>
</feature>
<evidence type="ECO:0000313" key="14">
    <source>
        <dbReference type="Proteomes" id="UP001596494"/>
    </source>
</evidence>
<dbReference type="RefSeq" id="WP_289214033.1">
    <property type="nucleotide sequence ID" value="NZ_JAPVRC010000001.1"/>
</dbReference>
<proteinExistence type="inferred from homology"/>
<gene>
    <name evidence="8" type="primary">murE</name>
    <name evidence="13" type="ORF">ACFQMN_05635</name>
</gene>
<evidence type="ECO:0000256" key="1">
    <source>
        <dbReference type="ARBA" id="ARBA00004752"/>
    </source>
</evidence>
<keyword evidence="8 13" id="KW-0436">Ligase</keyword>
<dbReference type="EC" id="6.3.2.13" evidence="8"/>
<evidence type="ECO:0000259" key="10">
    <source>
        <dbReference type="Pfam" id="PF01225"/>
    </source>
</evidence>
<dbReference type="NCBIfam" id="NF001124">
    <property type="entry name" value="PRK00139.1-2"/>
    <property type="match status" value="1"/>
</dbReference>
<comment type="pathway">
    <text evidence="1 8 9">Cell wall biogenesis; peptidoglycan biosynthesis.</text>
</comment>
<dbReference type="Gene3D" id="3.40.1190.10">
    <property type="entry name" value="Mur-like, catalytic domain"/>
    <property type="match status" value="1"/>
</dbReference>
<keyword evidence="8" id="KW-0963">Cytoplasm</keyword>
<evidence type="ECO:0000259" key="11">
    <source>
        <dbReference type="Pfam" id="PF02875"/>
    </source>
</evidence>
<comment type="cofactor">
    <cofactor evidence="8">
        <name>Mg(2+)</name>
        <dbReference type="ChEBI" id="CHEBI:18420"/>
    </cofactor>
</comment>
<protein>
    <recommendedName>
        <fullName evidence="8">UDP-N-acetylmuramoyl-L-alanyl-D-glutamate--2,6-diaminopimelate ligase</fullName>
        <ecNumber evidence="8">6.3.2.13</ecNumber>
    </recommendedName>
    <alternativeName>
        <fullName evidence="8">Meso-A2pm-adding enzyme</fullName>
    </alternativeName>
    <alternativeName>
        <fullName evidence="8">Meso-diaminopimelate-adding enzyme</fullName>
    </alternativeName>
    <alternativeName>
        <fullName evidence="8">UDP-MurNAc-L-Ala-D-Glu:meso-diaminopimelate ligase</fullName>
    </alternativeName>
    <alternativeName>
        <fullName evidence="8">UDP-MurNAc-tripeptide synthetase</fullName>
    </alternativeName>
    <alternativeName>
        <fullName evidence="8">UDP-N-acetylmuramyl-tripeptide synthetase</fullName>
    </alternativeName>
</protein>
<evidence type="ECO:0000256" key="6">
    <source>
        <dbReference type="ARBA" id="ARBA00023306"/>
    </source>
</evidence>
<dbReference type="Gene3D" id="3.40.1390.10">
    <property type="entry name" value="MurE/MurF, N-terminal domain"/>
    <property type="match status" value="1"/>
</dbReference>
<dbReference type="NCBIfam" id="TIGR01085">
    <property type="entry name" value="murE"/>
    <property type="match status" value="1"/>
</dbReference>
<keyword evidence="5 8" id="KW-0573">Peptidoglycan synthesis</keyword>
<comment type="caution">
    <text evidence="8">Lacks conserved residue(s) required for the propagation of feature annotation.</text>
</comment>
<comment type="subcellular location">
    <subcellularLocation>
        <location evidence="8 9">Cytoplasm</location>
    </subcellularLocation>
</comment>
<comment type="PTM">
    <text evidence="8">Carboxylation is probably crucial for Mg(2+) binding and, consequently, for the gamma-phosphate positioning of ATP.</text>
</comment>
<dbReference type="PANTHER" id="PTHR23135">
    <property type="entry name" value="MUR LIGASE FAMILY MEMBER"/>
    <property type="match status" value="1"/>
</dbReference>
<accession>A0ABW2K116</accession>
<feature type="domain" description="Mur ligase central" evidence="12">
    <location>
        <begin position="107"/>
        <end position="313"/>
    </location>
</feature>
<evidence type="ECO:0000256" key="5">
    <source>
        <dbReference type="ARBA" id="ARBA00022984"/>
    </source>
</evidence>
<keyword evidence="8" id="KW-0547">Nucleotide-binding</keyword>
<organism evidence="13 14">
    <name type="scientific">Halobacillus campisalis</name>
    <dbReference type="NCBI Taxonomy" id="435909"/>
    <lineage>
        <taxon>Bacteria</taxon>
        <taxon>Bacillati</taxon>
        <taxon>Bacillota</taxon>
        <taxon>Bacilli</taxon>
        <taxon>Bacillales</taxon>
        <taxon>Bacillaceae</taxon>
        <taxon>Halobacillus</taxon>
    </lineage>
</organism>
<feature type="binding site" evidence="8">
    <location>
        <position position="461"/>
    </location>
    <ligand>
        <name>meso-2,6-diaminopimelate</name>
        <dbReference type="ChEBI" id="CHEBI:57791"/>
    </ligand>
</feature>
<feature type="binding site" evidence="8">
    <location>
        <begin position="151"/>
        <end position="152"/>
    </location>
    <ligand>
        <name>UDP-N-acetyl-alpha-D-muramoyl-L-alanyl-D-glutamate</name>
        <dbReference type="ChEBI" id="CHEBI:83900"/>
    </ligand>
</feature>
<dbReference type="HAMAP" id="MF_00208">
    <property type="entry name" value="MurE"/>
    <property type="match status" value="1"/>
</dbReference>
<feature type="binding site" evidence="8">
    <location>
        <position position="184"/>
    </location>
    <ligand>
        <name>UDP-N-acetyl-alpha-D-muramoyl-L-alanyl-D-glutamate</name>
        <dbReference type="ChEBI" id="CHEBI:83900"/>
    </ligand>
</feature>
<dbReference type="InterPro" id="IPR004101">
    <property type="entry name" value="Mur_ligase_C"/>
</dbReference>
<dbReference type="InterPro" id="IPR013221">
    <property type="entry name" value="Mur_ligase_cen"/>
</dbReference>
<dbReference type="Proteomes" id="UP001596494">
    <property type="component" value="Unassembled WGS sequence"/>
</dbReference>
<reference evidence="14" key="1">
    <citation type="journal article" date="2019" name="Int. J. Syst. Evol. Microbiol.">
        <title>The Global Catalogue of Microorganisms (GCM) 10K type strain sequencing project: providing services to taxonomists for standard genome sequencing and annotation.</title>
        <authorList>
            <consortium name="The Broad Institute Genomics Platform"/>
            <consortium name="The Broad Institute Genome Sequencing Center for Infectious Disease"/>
            <person name="Wu L."/>
            <person name="Ma J."/>
        </authorList>
    </citation>
    <scope>NUCLEOTIDE SEQUENCE [LARGE SCALE GENOMIC DNA]</scope>
    <source>
        <strain evidence="14">CCUG 73951</strain>
    </source>
</reference>
<dbReference type="GO" id="GO:0008765">
    <property type="term" value="F:UDP-N-acetylmuramoylalanyl-D-glutamate-2,6-diaminopimelate ligase activity"/>
    <property type="evidence" value="ECO:0007669"/>
    <property type="project" value="UniProtKB-EC"/>
</dbReference>
<keyword evidence="3 8" id="KW-0132">Cell division</keyword>
<sequence length="491" mass="53890">MKLNKLLELIPFYKTNQNVDDIEITGVSMDSRSVGLGEAFVCIIGSESDGHDFVNSAIDQGAALIIAEKELSIDFPVITVNDTTKALAMISSTFYNYPTEKIHTIGVTGTNGKTTITYLLDEIFTLEQHITATIGTIQMNIAGRSYPVKNTTPDALSLQQSFQQMVEYGVDTAIMEVSSHALDQGRVYGCDFDVAVFTNLTQDHLDYHESMGDYLHAKSLLFAQLGNGYNLKREKFAIINGDSPVAGKLIRATSQPVLTYGINKPADIMAREIRLHEKGSSFVLSTPKGEITIESPLMGLFSVYNMMASAGAALVSGIDLSVIQKSFKHTKGVRGRFEPVLEGQPFGVVVDYAHTPDSLENVLKTMSEFCKGEIRVVVGCGGDRDRKKRPLMADVAMKYADQSIFTSDNPRTEDPTVILNDMTSHLNGNFVIEEDRKSAIDLAISNSEEGDMVLIAGKGHETYQEINGVRYEFDDCEVARNILSKVKGSRT</sequence>
<evidence type="ECO:0000256" key="2">
    <source>
        <dbReference type="ARBA" id="ARBA00005898"/>
    </source>
</evidence>
<feature type="binding site" evidence="8">
    <location>
        <position position="186"/>
    </location>
    <ligand>
        <name>UDP-N-acetyl-alpha-D-muramoyl-L-alanyl-D-glutamate</name>
        <dbReference type="ChEBI" id="CHEBI:83900"/>
    </ligand>
</feature>
<feature type="binding site" evidence="8">
    <location>
        <position position="178"/>
    </location>
    <ligand>
        <name>UDP-N-acetyl-alpha-D-muramoyl-L-alanyl-D-glutamate</name>
        <dbReference type="ChEBI" id="CHEBI:83900"/>
    </ligand>
</feature>
<dbReference type="EMBL" id="JBHTBY010000006">
    <property type="protein sequence ID" value="MFC7320353.1"/>
    <property type="molecule type" value="Genomic_DNA"/>
</dbReference>
<evidence type="ECO:0000256" key="4">
    <source>
        <dbReference type="ARBA" id="ARBA00022960"/>
    </source>
</evidence>
<feature type="binding site" evidence="8">
    <location>
        <begin position="109"/>
        <end position="115"/>
    </location>
    <ligand>
        <name>ATP</name>
        <dbReference type="ChEBI" id="CHEBI:30616"/>
    </ligand>
</feature>
<feature type="modified residue" description="N6-carboxylysine" evidence="8">
    <location>
        <position position="218"/>
    </location>
</feature>
<feature type="domain" description="Mur ligase N-terminal catalytic" evidence="10">
    <location>
        <begin position="23"/>
        <end position="80"/>
    </location>
</feature>